<dbReference type="Proteomes" id="UP001162734">
    <property type="component" value="Chromosome"/>
</dbReference>
<dbReference type="EMBL" id="AP025592">
    <property type="protein sequence ID" value="BDG08311.1"/>
    <property type="molecule type" value="Genomic_DNA"/>
</dbReference>
<reference evidence="3" key="1">
    <citation type="journal article" date="2022" name="Int. J. Syst. Evol. Microbiol.">
        <title>Anaeromyxobacter oryzae sp. nov., Anaeromyxobacter diazotrophicus sp. nov. and Anaeromyxobacter paludicola sp. nov., isolated from paddy soils.</title>
        <authorList>
            <person name="Itoh H."/>
            <person name="Xu Z."/>
            <person name="Mise K."/>
            <person name="Masuda Y."/>
            <person name="Ushijima N."/>
            <person name="Hayakawa C."/>
            <person name="Shiratori Y."/>
            <person name="Senoo K."/>
        </authorList>
    </citation>
    <scope>NUCLEOTIDE SEQUENCE [LARGE SCALE GENOMIC DNA]</scope>
    <source>
        <strain evidence="3">Red630</strain>
    </source>
</reference>
<accession>A0ABN6N5N6</accession>
<feature type="chain" id="PRO_5046687134" description="Doubled CXXCH motif domain-containing protein" evidence="1">
    <location>
        <begin position="19"/>
        <end position="90"/>
    </location>
</feature>
<dbReference type="InterPro" id="IPR036280">
    <property type="entry name" value="Multihaem_cyt_sf"/>
</dbReference>
<feature type="signal peptide" evidence="1">
    <location>
        <begin position="1"/>
        <end position="18"/>
    </location>
</feature>
<evidence type="ECO:0000313" key="3">
    <source>
        <dbReference type="Proteomes" id="UP001162734"/>
    </source>
</evidence>
<evidence type="ECO:0000313" key="2">
    <source>
        <dbReference type="EMBL" id="BDG08311.1"/>
    </source>
</evidence>
<organism evidence="2 3">
    <name type="scientific">Anaeromyxobacter paludicola</name>
    <dbReference type="NCBI Taxonomy" id="2918171"/>
    <lineage>
        <taxon>Bacteria</taxon>
        <taxon>Pseudomonadati</taxon>
        <taxon>Myxococcota</taxon>
        <taxon>Myxococcia</taxon>
        <taxon>Myxococcales</taxon>
        <taxon>Cystobacterineae</taxon>
        <taxon>Anaeromyxobacteraceae</taxon>
        <taxon>Anaeromyxobacter</taxon>
    </lineage>
</organism>
<evidence type="ECO:0000256" key="1">
    <source>
        <dbReference type="SAM" id="SignalP"/>
    </source>
</evidence>
<dbReference type="SUPFAM" id="SSF48695">
    <property type="entry name" value="Multiheme cytochromes"/>
    <property type="match status" value="1"/>
</dbReference>
<protein>
    <recommendedName>
        <fullName evidence="4">Doubled CXXCH motif domain-containing protein</fullName>
    </recommendedName>
</protein>
<name>A0ABN6N5N6_9BACT</name>
<keyword evidence="3" id="KW-1185">Reference proteome</keyword>
<sequence>MAAALALLAACAHGGAGAQGGSGAPPEAPGCASCHVAGEPRLRAEVVTVCRSCHPAAHGTLQPNDPGANMACNSCHDPHGVHGLSAKPGA</sequence>
<keyword evidence="1" id="KW-0732">Signal</keyword>
<evidence type="ECO:0008006" key="4">
    <source>
        <dbReference type="Google" id="ProtNLM"/>
    </source>
</evidence>
<gene>
    <name evidence="2" type="ORF">AMPC_14240</name>
</gene>
<proteinExistence type="predicted"/>
<dbReference type="Gene3D" id="1.10.1130.10">
    <property type="entry name" value="Flavocytochrome C3, Chain A"/>
    <property type="match status" value="1"/>
</dbReference>